<feature type="region of interest" description="Disordered" evidence="3">
    <location>
        <begin position="64"/>
        <end position="113"/>
    </location>
</feature>
<protein>
    <submittedName>
        <fullName evidence="7">BamA/TamA family outer membrane protein</fullName>
    </submittedName>
</protein>
<dbReference type="RefSeq" id="WP_004998184.1">
    <property type="nucleotide sequence ID" value="NZ_BKGH01000064.1"/>
</dbReference>
<dbReference type="InterPro" id="IPR035243">
    <property type="entry name" value="TamA_POTRA_Dom_1"/>
</dbReference>
<comment type="subcellular location">
    <subcellularLocation>
        <location evidence="1">Membrane</location>
    </subcellularLocation>
</comment>
<evidence type="ECO:0000259" key="4">
    <source>
        <dbReference type="Pfam" id="PF01103"/>
    </source>
</evidence>
<evidence type="ECO:0000313" key="8">
    <source>
        <dbReference type="Proteomes" id="UP000595320"/>
    </source>
</evidence>
<evidence type="ECO:0000256" key="3">
    <source>
        <dbReference type="SAM" id="MobiDB-lite"/>
    </source>
</evidence>
<dbReference type="EMBL" id="CP068176">
    <property type="protein sequence ID" value="QQT85505.1"/>
    <property type="molecule type" value="Genomic_DNA"/>
</dbReference>
<feature type="domain" description="TamA POTRA" evidence="6">
    <location>
        <begin position="261"/>
        <end position="329"/>
    </location>
</feature>
<dbReference type="Pfam" id="PF01103">
    <property type="entry name" value="Omp85"/>
    <property type="match status" value="1"/>
</dbReference>
<accession>A0A7T9UGQ4</accession>
<feature type="compositionally biased region" description="Polar residues" evidence="3">
    <location>
        <begin position="64"/>
        <end position="90"/>
    </location>
</feature>
<dbReference type="InterPro" id="IPR000184">
    <property type="entry name" value="Bac_surfAg_D15"/>
</dbReference>
<keyword evidence="2" id="KW-0472">Membrane</keyword>
<organism evidence="7 8">
    <name type="scientific">Acinetobacter ursingii</name>
    <dbReference type="NCBI Taxonomy" id="108980"/>
    <lineage>
        <taxon>Bacteria</taxon>
        <taxon>Pseudomonadati</taxon>
        <taxon>Pseudomonadota</taxon>
        <taxon>Gammaproteobacteria</taxon>
        <taxon>Moraxellales</taxon>
        <taxon>Moraxellaceae</taxon>
        <taxon>Acinetobacter</taxon>
    </lineage>
</organism>
<dbReference type="InterPro" id="IPR010827">
    <property type="entry name" value="BamA/TamA_POTRA"/>
</dbReference>
<name>A0A7T9UGQ4_9GAMM</name>
<feature type="domain" description="POTRA" evidence="5">
    <location>
        <begin position="338"/>
        <end position="413"/>
    </location>
</feature>
<dbReference type="Pfam" id="PF07244">
    <property type="entry name" value="POTRA"/>
    <property type="match status" value="1"/>
</dbReference>
<dbReference type="Pfam" id="PF17243">
    <property type="entry name" value="POTRA_TamA_1"/>
    <property type="match status" value="1"/>
</dbReference>
<gene>
    <name evidence="7" type="ORF">I6I53_11385</name>
</gene>
<feature type="compositionally biased region" description="Low complexity" evidence="3">
    <location>
        <begin position="94"/>
        <end position="109"/>
    </location>
</feature>
<proteinExistence type="predicted"/>
<dbReference type="GeneID" id="66212739"/>
<evidence type="ECO:0000259" key="5">
    <source>
        <dbReference type="Pfam" id="PF07244"/>
    </source>
</evidence>
<dbReference type="Proteomes" id="UP000595320">
    <property type="component" value="Chromosome"/>
</dbReference>
<dbReference type="AlphaFoldDB" id="A0A7T9UGQ4"/>
<dbReference type="GO" id="GO:0019867">
    <property type="term" value="C:outer membrane"/>
    <property type="evidence" value="ECO:0007669"/>
    <property type="project" value="InterPro"/>
</dbReference>
<evidence type="ECO:0000313" key="7">
    <source>
        <dbReference type="EMBL" id="QQT85505.1"/>
    </source>
</evidence>
<feature type="compositionally biased region" description="Polar residues" evidence="3">
    <location>
        <begin position="556"/>
        <end position="565"/>
    </location>
</feature>
<sequence length="917" mass="102227">MLANIKFRHTTLAQSVRFILNVHDINKFICSSMLLSLYFSPVAHAESISDTSISSSLSQSLQSEIANTQQKNSTDAVAIQPDQTTSSNPQHVADLSSVNSSQNLSQQDSEALLQQQEQAGNKIEAFKPIEFEDLQDIPETQVDANMANEIFKVAEEAKREAANARNGTSKVAETGVSAPTAQELAQINQAPVNVDSLMQHIQSDQKITVEANSSGRSLNDIAEVHADNQDEKVGFFRRILYKIRPSRSFNTAKADPRISAEVVGAPADLAANISAKLSSYTQEAFGDFNAALPQLRSLSNQAAQAVGYYNAKFNFEKISDSKVKVTVTPNNPVKVEEQNIEFSGAGANTPQFQVIRLVPDLDVGDILNHGKYEQTKSRIVESASDNGYFDAYWRLHDVKVKQPEDTAAINLKYETGERYKLGNVEFRMSDPSKKLPLKMKVLKSMTPWKDGDDYAFWRVNTLANNLTNSRYFNYTLVDTIKPDPIEKPLELPPDLQELVDQQKIEEQQVASLQKADAKSGQEVTQNVADETQFAGTQSTDQQSEKSQVEQQKMQQRASENDQLQAQAREEKKVPVIVTLNADRLNSVETGIGYGTDTEFRIRTQYRRAIVNSLGHSFDANLELSKIRQAIDGRYSIPYKDPINDYINLVGGYEREDRDDIGPDVSLETESAVFGAERIIKNPLGGWQHSFGFRYRLDRLTQHGVVDSDDIPDAFKVPGSDAEQEALLFGYELSKTTSNSSINPTRGFKQSYKVELGSESLLSDANMAILTAGWRFIYSLGENDDHQFVGRSDLSYIFTDDFDKVPYNLRFFAGGDQTIRGFDYKSLSPEEYGYKVGGQGLAVGSLEYNYQFKDGWRAALFSDFGNAYDEKFKNDTAYSVGVGIRWKSPIGPIRLDVASGISDDNHPIRLHFFIGSQL</sequence>
<feature type="region of interest" description="Disordered" evidence="3">
    <location>
        <begin position="534"/>
        <end position="569"/>
    </location>
</feature>
<dbReference type="Gene3D" id="2.40.160.50">
    <property type="entry name" value="membrane protein fhac: a member of the omp85/tpsb transporter family"/>
    <property type="match status" value="1"/>
</dbReference>
<reference evidence="7 8" key="1">
    <citation type="submission" date="2021-01" db="EMBL/GenBank/DDBJ databases">
        <title>FDA dAtabase for Regulatory Grade micrObial Sequences (FDA-ARGOS): Supporting development and validation of Infectious Disease Dx tests.</title>
        <authorList>
            <person name="Sproer C."/>
            <person name="Gronow S."/>
            <person name="Severitt S."/>
            <person name="Schroder I."/>
            <person name="Tallon L."/>
            <person name="Sadzewicz L."/>
            <person name="Zhao X."/>
            <person name="Boylan J."/>
            <person name="Ott S."/>
            <person name="Bowen H."/>
            <person name="Vavikolanu K."/>
            <person name="Mehta A."/>
            <person name="Aluvathingal J."/>
            <person name="Nadendla S."/>
            <person name="Lowell S."/>
            <person name="Myers T."/>
            <person name="Yan Y."/>
            <person name="Sichtig H."/>
        </authorList>
    </citation>
    <scope>NUCLEOTIDE SEQUENCE [LARGE SCALE GENOMIC DNA]</scope>
    <source>
        <strain evidence="7 8">FDAARGOS_1096</strain>
    </source>
</reference>
<evidence type="ECO:0000256" key="1">
    <source>
        <dbReference type="ARBA" id="ARBA00004370"/>
    </source>
</evidence>
<dbReference type="Gene3D" id="3.10.20.310">
    <property type="entry name" value="membrane protein fhac"/>
    <property type="match status" value="3"/>
</dbReference>
<evidence type="ECO:0000256" key="2">
    <source>
        <dbReference type="ARBA" id="ARBA00023136"/>
    </source>
</evidence>
<feature type="domain" description="Bacterial surface antigen (D15)" evidence="4">
    <location>
        <begin position="614"/>
        <end position="915"/>
    </location>
</feature>
<evidence type="ECO:0000259" key="6">
    <source>
        <dbReference type="Pfam" id="PF17243"/>
    </source>
</evidence>